<feature type="domain" description="Lariat debranching enzyme C-terminal" evidence="2">
    <location>
        <begin position="292"/>
        <end position="351"/>
    </location>
</feature>
<comment type="caution">
    <text evidence="3">The sequence shown here is derived from an EMBL/GenBank/DDBJ whole genome shotgun (WGS) entry which is preliminary data.</text>
</comment>
<dbReference type="GO" id="GO:0005634">
    <property type="term" value="C:nucleus"/>
    <property type="evidence" value="ECO:0007669"/>
    <property type="project" value="TreeGrafter"/>
</dbReference>
<dbReference type="SUPFAM" id="SSF56300">
    <property type="entry name" value="Metallo-dependent phosphatases"/>
    <property type="match status" value="1"/>
</dbReference>
<evidence type="ECO:0000259" key="1">
    <source>
        <dbReference type="Pfam" id="PF00149"/>
    </source>
</evidence>
<evidence type="ECO:0008006" key="5">
    <source>
        <dbReference type="Google" id="ProtNLM"/>
    </source>
</evidence>
<dbReference type="Pfam" id="PF05011">
    <property type="entry name" value="DBR1"/>
    <property type="match status" value="1"/>
</dbReference>
<protein>
    <recommendedName>
        <fullName evidence="5">Lariat debranching enzyme C-terminal domain-containing protein</fullName>
    </recommendedName>
</protein>
<evidence type="ECO:0000259" key="2">
    <source>
        <dbReference type="Pfam" id="PF05011"/>
    </source>
</evidence>
<sequence length="357" mass="40692">MAAKSLRVAIEGCCHGELDRIYNALLTREETEKKKIDLLLICGDFQAMRNPSDLLFMCCPDKYKRLGGFYRYYSGEKVAPIPTIFIGGNHEASNYNRELYLGGWVAPNIYFLGLSNIIWFKGLRIAGLSGIHNEHTASYGYHENPPFMPIDRFKSLYHTRTLECLKFLQLQNSFAETAPSATNDDPTHSLAKSTKRIDIFLSHDWPSSVPSLGNLNYLLSKKPYFKKDISTGKLGSDNLNPILNQIKPRFWFSAHLHVRYLVDIDWNLVEKKQAVVSSNEKNQDEINLDDFLDSDSDIESKDWAIPQNFEKTAPAALPKTNPHTGPNFAKFFNFFDNPQTSSLCEKFGLEDIFAKKK</sequence>
<dbReference type="GO" id="GO:0008419">
    <property type="term" value="F:RNA lariat debranching enzyme activity"/>
    <property type="evidence" value="ECO:0007669"/>
    <property type="project" value="TreeGrafter"/>
</dbReference>
<dbReference type="GO" id="GO:0000398">
    <property type="term" value="P:mRNA splicing, via spliceosome"/>
    <property type="evidence" value="ECO:0007669"/>
    <property type="project" value="TreeGrafter"/>
</dbReference>
<dbReference type="InterPro" id="IPR007708">
    <property type="entry name" value="DBR1_C"/>
</dbReference>
<dbReference type="EMBL" id="MBFS01001004">
    <property type="protein sequence ID" value="PVV01536.1"/>
    <property type="molecule type" value="Genomic_DNA"/>
</dbReference>
<dbReference type="Proteomes" id="UP000245609">
    <property type="component" value="Unassembled WGS sequence"/>
</dbReference>
<accession>A0A2T9ZAB7</accession>
<reference evidence="3 4" key="1">
    <citation type="journal article" date="2018" name="MBio">
        <title>Comparative Genomics Reveals the Core Gene Toolbox for the Fungus-Insect Symbiosis.</title>
        <authorList>
            <person name="Wang Y."/>
            <person name="Stata M."/>
            <person name="Wang W."/>
            <person name="Stajich J.E."/>
            <person name="White M.M."/>
            <person name="Moncalvo J.M."/>
        </authorList>
    </citation>
    <scope>NUCLEOTIDE SEQUENCE [LARGE SCALE GENOMIC DNA]</scope>
    <source>
        <strain evidence="3 4">SC-DP-2</strain>
    </source>
</reference>
<dbReference type="PANTHER" id="PTHR12849:SF0">
    <property type="entry name" value="LARIAT DEBRANCHING ENZYME"/>
    <property type="match status" value="1"/>
</dbReference>
<dbReference type="Gene3D" id="3.60.21.10">
    <property type="match status" value="1"/>
</dbReference>
<keyword evidence="4" id="KW-1185">Reference proteome</keyword>
<evidence type="ECO:0000313" key="4">
    <source>
        <dbReference type="Proteomes" id="UP000245609"/>
    </source>
</evidence>
<organism evidence="3 4">
    <name type="scientific">Smittium megazygosporum</name>
    <dbReference type="NCBI Taxonomy" id="133381"/>
    <lineage>
        <taxon>Eukaryota</taxon>
        <taxon>Fungi</taxon>
        <taxon>Fungi incertae sedis</taxon>
        <taxon>Zoopagomycota</taxon>
        <taxon>Kickxellomycotina</taxon>
        <taxon>Harpellomycetes</taxon>
        <taxon>Harpellales</taxon>
        <taxon>Legeriomycetaceae</taxon>
        <taxon>Smittium</taxon>
    </lineage>
</organism>
<dbReference type="Pfam" id="PF00149">
    <property type="entry name" value="Metallophos"/>
    <property type="match status" value="1"/>
</dbReference>
<dbReference type="AlphaFoldDB" id="A0A2T9ZAB7"/>
<name>A0A2T9ZAB7_9FUNG</name>
<evidence type="ECO:0000313" key="3">
    <source>
        <dbReference type="EMBL" id="PVV01536.1"/>
    </source>
</evidence>
<gene>
    <name evidence="3" type="ORF">BB560_004039</name>
</gene>
<dbReference type="STRING" id="133381.A0A2T9ZAB7"/>
<dbReference type="InterPro" id="IPR004843">
    <property type="entry name" value="Calcineurin-like_PHP"/>
</dbReference>
<dbReference type="PANTHER" id="PTHR12849">
    <property type="entry name" value="RNA LARIAT DEBRANCHING ENZYME"/>
    <property type="match status" value="1"/>
</dbReference>
<dbReference type="InterPro" id="IPR029052">
    <property type="entry name" value="Metallo-depent_PP-like"/>
</dbReference>
<dbReference type="OrthoDB" id="407609at2759"/>
<feature type="domain" description="Calcineurin-like phosphoesterase" evidence="1">
    <location>
        <begin position="6"/>
        <end position="258"/>
    </location>
</feature>
<proteinExistence type="predicted"/>